<evidence type="ECO:0000256" key="5">
    <source>
        <dbReference type="ARBA" id="ARBA00023159"/>
    </source>
</evidence>
<evidence type="ECO:0000256" key="2">
    <source>
        <dbReference type="ARBA" id="ARBA00023015"/>
    </source>
</evidence>
<keyword evidence="11" id="KW-1185">Reference proteome</keyword>
<dbReference type="PROSITE" id="PS51032">
    <property type="entry name" value="AP2_ERF"/>
    <property type="match status" value="1"/>
</dbReference>
<gene>
    <name evidence="10" type="ORF">CFOL_v3_13261</name>
</gene>
<dbReference type="GO" id="GO:0005634">
    <property type="term" value="C:nucleus"/>
    <property type="evidence" value="ECO:0007669"/>
    <property type="project" value="UniProtKB-SubCell"/>
</dbReference>
<keyword evidence="6" id="KW-0804">Transcription</keyword>
<feature type="domain" description="AP2/ERF" evidence="9">
    <location>
        <begin position="21"/>
        <end position="78"/>
    </location>
</feature>
<evidence type="ECO:0000256" key="7">
    <source>
        <dbReference type="ARBA" id="ARBA00023242"/>
    </source>
</evidence>
<dbReference type="Pfam" id="PF00847">
    <property type="entry name" value="AP2"/>
    <property type="match status" value="1"/>
</dbReference>
<proteinExistence type="inferred from homology"/>
<evidence type="ECO:0000313" key="10">
    <source>
        <dbReference type="EMBL" id="GAV69760.1"/>
    </source>
</evidence>
<evidence type="ECO:0000259" key="9">
    <source>
        <dbReference type="PROSITE" id="PS51032"/>
    </source>
</evidence>
<dbReference type="SMART" id="SM00380">
    <property type="entry name" value="AP2"/>
    <property type="match status" value="1"/>
</dbReference>
<keyword evidence="7" id="KW-0539">Nucleus</keyword>
<dbReference type="GO" id="GO:0000976">
    <property type="term" value="F:transcription cis-regulatory region binding"/>
    <property type="evidence" value="ECO:0007669"/>
    <property type="project" value="TreeGrafter"/>
</dbReference>
<evidence type="ECO:0000313" key="11">
    <source>
        <dbReference type="Proteomes" id="UP000187406"/>
    </source>
</evidence>
<keyword evidence="5" id="KW-0010">Activator</keyword>
<dbReference type="Proteomes" id="UP000187406">
    <property type="component" value="Unassembled WGS sequence"/>
</dbReference>
<dbReference type="InterPro" id="IPR036955">
    <property type="entry name" value="AP2/ERF_dom_sf"/>
</dbReference>
<evidence type="ECO:0000256" key="3">
    <source>
        <dbReference type="ARBA" id="ARBA00023016"/>
    </source>
</evidence>
<keyword evidence="4" id="KW-0238">DNA-binding</keyword>
<dbReference type="PRINTS" id="PR00367">
    <property type="entry name" value="ETHRSPELEMNT"/>
</dbReference>
<evidence type="ECO:0000256" key="1">
    <source>
        <dbReference type="ARBA" id="ARBA00004123"/>
    </source>
</evidence>
<sequence>MGKSRKGCMRGKGGPENAMCTYRGVRQRTWGKWVAEIWEPNRGTRLWLGTFNTSIEAALAYDEAARKLYGPSAKLNLPNDPTTLTSSSSSSMPPNPCHEISSCSEVVMENSSVDSVTGGGLGKSAGMGFVGEENVYWPEFSELLEINDIEVSMSNGLIGDRFKECDELPGPWSF</sequence>
<dbReference type="CDD" id="cd00018">
    <property type="entry name" value="AP2"/>
    <property type="match status" value="1"/>
</dbReference>
<dbReference type="GO" id="GO:0045893">
    <property type="term" value="P:positive regulation of DNA-templated transcription"/>
    <property type="evidence" value="ECO:0007669"/>
    <property type="project" value="TreeGrafter"/>
</dbReference>
<dbReference type="FunFam" id="3.30.730.10:FF:000001">
    <property type="entry name" value="Ethylene-responsive transcription factor 2"/>
    <property type="match status" value="1"/>
</dbReference>
<dbReference type="PANTHER" id="PTHR31241">
    <property type="entry name" value="DEHYDRATION-RESPONSIVE ELEMENT-BINDING PROTEIN 2C"/>
    <property type="match status" value="1"/>
</dbReference>
<accession>A0A1Q3BP23</accession>
<evidence type="ECO:0000256" key="6">
    <source>
        <dbReference type="ARBA" id="ARBA00023163"/>
    </source>
</evidence>
<dbReference type="STRING" id="3775.A0A1Q3BP23"/>
<organism evidence="10 11">
    <name type="scientific">Cephalotus follicularis</name>
    <name type="common">Albany pitcher plant</name>
    <dbReference type="NCBI Taxonomy" id="3775"/>
    <lineage>
        <taxon>Eukaryota</taxon>
        <taxon>Viridiplantae</taxon>
        <taxon>Streptophyta</taxon>
        <taxon>Embryophyta</taxon>
        <taxon>Tracheophyta</taxon>
        <taxon>Spermatophyta</taxon>
        <taxon>Magnoliopsida</taxon>
        <taxon>eudicotyledons</taxon>
        <taxon>Gunneridae</taxon>
        <taxon>Pentapetalae</taxon>
        <taxon>rosids</taxon>
        <taxon>fabids</taxon>
        <taxon>Oxalidales</taxon>
        <taxon>Cephalotaceae</taxon>
        <taxon>Cephalotus</taxon>
    </lineage>
</organism>
<reference evidence="11" key="1">
    <citation type="submission" date="2016-04" db="EMBL/GenBank/DDBJ databases">
        <title>Cephalotus genome sequencing.</title>
        <authorList>
            <person name="Fukushima K."/>
            <person name="Hasebe M."/>
            <person name="Fang X."/>
        </authorList>
    </citation>
    <scope>NUCLEOTIDE SEQUENCE [LARGE SCALE GENOMIC DNA]</scope>
    <source>
        <strain evidence="11">cv. St1</strain>
    </source>
</reference>
<protein>
    <submittedName>
        <fullName evidence="10">AP2 domain-containing protein</fullName>
    </submittedName>
</protein>
<dbReference type="InterPro" id="IPR016177">
    <property type="entry name" value="DNA-bd_dom_sf"/>
</dbReference>
<dbReference type="InterPro" id="IPR001471">
    <property type="entry name" value="AP2/ERF_dom"/>
</dbReference>
<dbReference type="PANTHER" id="PTHR31241:SF62">
    <property type="entry name" value="DEHYDRATION-RESPONSIVE ELEMENT-BINDING PROTEIN 2D"/>
    <property type="match status" value="1"/>
</dbReference>
<evidence type="ECO:0000256" key="8">
    <source>
        <dbReference type="ARBA" id="ARBA00024343"/>
    </source>
</evidence>
<dbReference type="SUPFAM" id="SSF54171">
    <property type="entry name" value="DNA-binding domain"/>
    <property type="match status" value="1"/>
</dbReference>
<keyword evidence="2" id="KW-0805">Transcription regulation</keyword>
<name>A0A1Q3BP23_CEPFO</name>
<dbReference type="InParanoid" id="A0A1Q3BP23"/>
<comment type="subcellular location">
    <subcellularLocation>
        <location evidence="1">Nucleus</location>
    </subcellularLocation>
</comment>
<dbReference type="EMBL" id="BDDD01000747">
    <property type="protein sequence ID" value="GAV69760.1"/>
    <property type="molecule type" value="Genomic_DNA"/>
</dbReference>
<keyword evidence="3" id="KW-0346">Stress response</keyword>
<dbReference type="GO" id="GO:0003700">
    <property type="term" value="F:DNA-binding transcription factor activity"/>
    <property type="evidence" value="ECO:0007669"/>
    <property type="project" value="InterPro"/>
</dbReference>
<dbReference type="Gene3D" id="3.30.730.10">
    <property type="entry name" value="AP2/ERF domain"/>
    <property type="match status" value="1"/>
</dbReference>
<dbReference type="AlphaFoldDB" id="A0A1Q3BP23"/>
<comment type="caution">
    <text evidence="10">The sequence shown here is derived from an EMBL/GenBank/DDBJ whole genome shotgun (WGS) entry which is preliminary data.</text>
</comment>
<evidence type="ECO:0000256" key="4">
    <source>
        <dbReference type="ARBA" id="ARBA00023125"/>
    </source>
</evidence>
<comment type="similarity">
    <text evidence="8">Belongs to the AP2/ERF transcription factor family. ERF subfamily.</text>
</comment>
<dbReference type="OrthoDB" id="550883at2759"/>
<dbReference type="GO" id="GO:0006950">
    <property type="term" value="P:response to stress"/>
    <property type="evidence" value="ECO:0007669"/>
    <property type="project" value="TreeGrafter"/>
</dbReference>